<dbReference type="Proteomes" id="UP000198211">
    <property type="component" value="Unassembled WGS sequence"/>
</dbReference>
<dbReference type="InterPro" id="IPR031825">
    <property type="entry name" value="RXLR"/>
</dbReference>
<organism evidence="6 7">
    <name type="scientific">Phytophthora megakarya</name>
    <dbReference type="NCBI Taxonomy" id="4795"/>
    <lineage>
        <taxon>Eukaryota</taxon>
        <taxon>Sar</taxon>
        <taxon>Stramenopiles</taxon>
        <taxon>Oomycota</taxon>
        <taxon>Peronosporomycetes</taxon>
        <taxon>Peronosporales</taxon>
        <taxon>Peronosporaceae</taxon>
        <taxon>Phytophthora</taxon>
    </lineage>
</organism>
<comment type="similarity">
    <text evidence="2 5">Belongs to the RxLR effector family.</text>
</comment>
<dbReference type="Pfam" id="PF16810">
    <property type="entry name" value="RXLR"/>
    <property type="match status" value="1"/>
</dbReference>
<evidence type="ECO:0000256" key="4">
    <source>
        <dbReference type="ARBA" id="ARBA00022729"/>
    </source>
</evidence>
<gene>
    <name evidence="6" type="ORF">PHMEG_00024905</name>
</gene>
<accession>A0A225VCF4</accession>
<keyword evidence="4 5" id="KW-0732">Signal</keyword>
<evidence type="ECO:0000256" key="5">
    <source>
        <dbReference type="RuleBase" id="RU367124"/>
    </source>
</evidence>
<sequence length="165" mass="18937">MRKSIILVVLVFVVVASSDAVSAPAGGKESKLVSPDVDNGVQTEINGKRMLRANGDASDEERGIIVALGTRFKTWVRSFKQWVTTLHIKRRPGQTLREAQVERWINKKVPNPVLYEKKVSPEEYLQALHLDPKLKFYTDVAHLREKHPKLQKFFDYVSYLDYMKP</sequence>
<dbReference type="OrthoDB" id="127754at2759"/>
<comment type="domain">
    <text evidence="5">The RxLR-dEER motif acts to carry the protein into the host cell cytoplasm through binding to cell surface phosphatidylinositol-3-phosphate.</text>
</comment>
<keyword evidence="7" id="KW-1185">Reference proteome</keyword>
<proteinExistence type="inferred from homology"/>
<name>A0A225VCF4_9STRA</name>
<evidence type="ECO:0000256" key="3">
    <source>
        <dbReference type="ARBA" id="ARBA00022525"/>
    </source>
</evidence>
<evidence type="ECO:0000313" key="6">
    <source>
        <dbReference type="EMBL" id="OWZ03376.1"/>
    </source>
</evidence>
<reference evidence="7" key="1">
    <citation type="submission" date="2017-03" db="EMBL/GenBank/DDBJ databases">
        <title>Phytopthora megakarya and P. palmivora, two closely related causual agents of cacao black pod achieved similar genome size and gene model numbers by different mechanisms.</title>
        <authorList>
            <person name="Ali S."/>
            <person name="Shao J."/>
            <person name="Larry D.J."/>
            <person name="Kronmiller B."/>
            <person name="Shen D."/>
            <person name="Strem M.D."/>
            <person name="Melnick R.L."/>
            <person name="Guiltinan M.J."/>
            <person name="Tyler B.M."/>
            <person name="Meinhardt L.W."/>
            <person name="Bailey B.A."/>
        </authorList>
    </citation>
    <scope>NUCLEOTIDE SEQUENCE [LARGE SCALE GENOMIC DNA]</scope>
    <source>
        <strain evidence="7">zdho120</strain>
    </source>
</reference>
<comment type="function">
    <text evidence="5">Effector that suppresses plant defense responses during pathogen infection.</text>
</comment>
<keyword evidence="3 5" id="KW-0964">Secreted</keyword>
<evidence type="ECO:0000313" key="7">
    <source>
        <dbReference type="Proteomes" id="UP000198211"/>
    </source>
</evidence>
<comment type="caution">
    <text evidence="6">The sequence shown here is derived from an EMBL/GenBank/DDBJ whole genome shotgun (WGS) entry which is preliminary data.</text>
</comment>
<feature type="chain" id="PRO_5045000573" description="RxLR effector protein" evidence="5">
    <location>
        <begin position="21"/>
        <end position="165"/>
    </location>
</feature>
<protein>
    <recommendedName>
        <fullName evidence="5">RxLR effector protein</fullName>
    </recommendedName>
</protein>
<feature type="signal peptide" evidence="5">
    <location>
        <begin position="1"/>
        <end position="20"/>
    </location>
</feature>
<comment type="subcellular location">
    <subcellularLocation>
        <location evidence="1 5">Secreted</location>
    </subcellularLocation>
</comment>
<dbReference type="EMBL" id="NBNE01005563">
    <property type="protein sequence ID" value="OWZ03376.1"/>
    <property type="molecule type" value="Genomic_DNA"/>
</dbReference>
<evidence type="ECO:0000256" key="1">
    <source>
        <dbReference type="ARBA" id="ARBA00004613"/>
    </source>
</evidence>
<evidence type="ECO:0000256" key="2">
    <source>
        <dbReference type="ARBA" id="ARBA00010400"/>
    </source>
</evidence>
<dbReference type="AlphaFoldDB" id="A0A225VCF4"/>